<dbReference type="EC" id="2.7.13.3" evidence="2"/>
<dbReference type="AlphaFoldDB" id="A0A2W2A6E4"/>
<dbReference type="Pfam" id="PF02518">
    <property type="entry name" value="HATPase_c"/>
    <property type="match status" value="1"/>
</dbReference>
<feature type="modified residue" description="4-aspartylphosphate" evidence="6">
    <location>
        <position position="50"/>
    </location>
</feature>
<comment type="caution">
    <text evidence="10">The sequence shown here is derived from an EMBL/GenBank/DDBJ whole genome shotgun (WGS) entry which is preliminary data.</text>
</comment>
<dbReference type="Gene3D" id="3.30.565.10">
    <property type="entry name" value="Histidine kinase-like ATPase, C-terminal domain"/>
    <property type="match status" value="1"/>
</dbReference>
<evidence type="ECO:0000256" key="2">
    <source>
        <dbReference type="ARBA" id="ARBA00012438"/>
    </source>
</evidence>
<dbReference type="SMART" id="SM00387">
    <property type="entry name" value="HATPase_c"/>
    <property type="match status" value="1"/>
</dbReference>
<dbReference type="InterPro" id="IPR035965">
    <property type="entry name" value="PAS-like_dom_sf"/>
</dbReference>
<keyword evidence="11" id="KW-1185">Reference proteome</keyword>
<gene>
    <name evidence="10" type="ORF">DN068_21520</name>
</gene>
<dbReference type="PANTHER" id="PTHR43304">
    <property type="entry name" value="PHYTOCHROME-LIKE PROTEIN CPH1"/>
    <property type="match status" value="1"/>
</dbReference>
<dbReference type="SUPFAM" id="SSF55874">
    <property type="entry name" value="ATPase domain of HSP90 chaperone/DNA topoisomerase II/histidine kinase"/>
    <property type="match status" value="1"/>
</dbReference>
<dbReference type="InterPro" id="IPR004358">
    <property type="entry name" value="Sig_transdc_His_kin-like_C"/>
</dbReference>
<evidence type="ECO:0000259" key="8">
    <source>
        <dbReference type="PROSITE" id="PS50109"/>
    </source>
</evidence>
<dbReference type="SUPFAM" id="SSF55785">
    <property type="entry name" value="PYP-like sensor domain (PAS domain)"/>
    <property type="match status" value="1"/>
</dbReference>
<dbReference type="OrthoDB" id="9781208at2"/>
<sequence length="524" mass="59861">MILIVDDRPENILSLKKTLEIGGFQVDTAHSGDEALRKILNHEYSLFILDVQMPGMDGFEVAETISGYSKTKDVPIIFLSAVNTDKKFIAKGYKSGGVDYVAKPVDPDILMLKVKTLHKLHEQKRELNNMHQSLSEEIETRKFAQEQLVIKIEELRFILESIPQAAFTLNPNGAIEFVNEYWFLYANRPDELPQFHPDDFSVQQKWESALQTGEPLMSEVRIKSIASNEYCYHMLKMIPIRQRNEIVKWVGTLTDIHEQKTLNQLLEQKVAERTQELLQKNEELEERNHELQQFAYVASHDLKEPLRKVQMFGSILQNYLLNKDETAHSNVMRIIESSQRMGTLIEDLLRYSRLSTSSLYESTDIRQILTDIIPDLELSINEKKAIINIGTMPVLDAIPGQMRQVFQNLLSNSLKYAKSDTPSVINIVAETVASKNFNAYPDPSGRYCRITVADNGIGFNEAYVHKIFKLFQRLHTRQEYEGTGIGLAIVKKIIEKHNGIITATGKEDDGATFTFVLPLAQQTN</sequence>
<organism evidence="10 11">
    <name type="scientific">Taibaiella soli</name>
    <dbReference type="NCBI Taxonomy" id="1649169"/>
    <lineage>
        <taxon>Bacteria</taxon>
        <taxon>Pseudomonadati</taxon>
        <taxon>Bacteroidota</taxon>
        <taxon>Chitinophagia</taxon>
        <taxon>Chitinophagales</taxon>
        <taxon>Chitinophagaceae</taxon>
        <taxon>Taibaiella</taxon>
    </lineage>
</organism>
<feature type="domain" description="Histidine kinase" evidence="8">
    <location>
        <begin position="297"/>
        <end position="521"/>
    </location>
</feature>
<evidence type="ECO:0000256" key="3">
    <source>
        <dbReference type="ARBA" id="ARBA00022553"/>
    </source>
</evidence>
<dbReference type="PANTHER" id="PTHR43304:SF1">
    <property type="entry name" value="PAC DOMAIN-CONTAINING PROTEIN"/>
    <property type="match status" value="1"/>
</dbReference>
<name>A0A2W2A6E4_9BACT</name>
<evidence type="ECO:0000256" key="6">
    <source>
        <dbReference type="PROSITE-ProRule" id="PRU00169"/>
    </source>
</evidence>
<evidence type="ECO:0000313" key="10">
    <source>
        <dbReference type="EMBL" id="PZF70825.1"/>
    </source>
</evidence>
<dbReference type="PROSITE" id="PS50109">
    <property type="entry name" value="HIS_KIN"/>
    <property type="match status" value="1"/>
</dbReference>
<dbReference type="FunFam" id="3.30.565.10:FF:000006">
    <property type="entry name" value="Sensor histidine kinase WalK"/>
    <property type="match status" value="1"/>
</dbReference>
<dbReference type="SMART" id="SM00448">
    <property type="entry name" value="REC"/>
    <property type="match status" value="1"/>
</dbReference>
<accession>A0A2W2A6E4</accession>
<dbReference type="GO" id="GO:0000155">
    <property type="term" value="F:phosphorelay sensor kinase activity"/>
    <property type="evidence" value="ECO:0007669"/>
    <property type="project" value="InterPro"/>
</dbReference>
<dbReference type="CDD" id="cd00082">
    <property type="entry name" value="HisKA"/>
    <property type="match status" value="1"/>
</dbReference>
<evidence type="ECO:0000259" key="9">
    <source>
        <dbReference type="PROSITE" id="PS50110"/>
    </source>
</evidence>
<dbReference type="PRINTS" id="PR00344">
    <property type="entry name" value="BCTRLSENSOR"/>
</dbReference>
<dbReference type="InterPro" id="IPR036890">
    <property type="entry name" value="HATPase_C_sf"/>
</dbReference>
<dbReference type="InterPro" id="IPR052162">
    <property type="entry name" value="Sensor_kinase/Photoreceptor"/>
</dbReference>
<reference evidence="10 11" key="1">
    <citation type="submission" date="2018-06" db="EMBL/GenBank/DDBJ databases">
        <title>Mucibacter soli gen. nov., sp. nov., a new member of the family Chitinophagaceae producing mucin.</title>
        <authorList>
            <person name="Kim M.-K."/>
            <person name="Park S."/>
            <person name="Kim T.-S."/>
            <person name="Joung Y."/>
            <person name="Han J.-H."/>
            <person name="Kim S.B."/>
        </authorList>
    </citation>
    <scope>NUCLEOTIDE SEQUENCE [LARGE SCALE GENOMIC DNA]</scope>
    <source>
        <strain evidence="10 11">R1-15</strain>
    </source>
</reference>
<dbReference type="Gene3D" id="3.40.50.2300">
    <property type="match status" value="1"/>
</dbReference>
<dbReference type="InterPro" id="IPR000014">
    <property type="entry name" value="PAS"/>
</dbReference>
<proteinExistence type="predicted"/>
<dbReference type="Pfam" id="PF00512">
    <property type="entry name" value="HisKA"/>
    <property type="match status" value="1"/>
</dbReference>
<dbReference type="InterPro" id="IPR003594">
    <property type="entry name" value="HATPase_dom"/>
</dbReference>
<evidence type="ECO:0000256" key="5">
    <source>
        <dbReference type="ARBA" id="ARBA00022777"/>
    </source>
</evidence>
<dbReference type="Gene3D" id="1.10.287.130">
    <property type="match status" value="1"/>
</dbReference>
<keyword evidence="3 6" id="KW-0597">Phosphoprotein</keyword>
<evidence type="ECO:0000256" key="7">
    <source>
        <dbReference type="SAM" id="Coils"/>
    </source>
</evidence>
<dbReference type="Proteomes" id="UP000248745">
    <property type="component" value="Unassembled WGS sequence"/>
</dbReference>
<dbReference type="InterPro" id="IPR003661">
    <property type="entry name" value="HisK_dim/P_dom"/>
</dbReference>
<dbReference type="SUPFAM" id="SSF52172">
    <property type="entry name" value="CheY-like"/>
    <property type="match status" value="1"/>
</dbReference>
<dbReference type="Pfam" id="PF00072">
    <property type="entry name" value="Response_reg"/>
    <property type="match status" value="1"/>
</dbReference>
<feature type="coiled-coil region" evidence="7">
    <location>
        <begin position="263"/>
        <end position="294"/>
    </location>
</feature>
<feature type="domain" description="Response regulatory" evidence="9">
    <location>
        <begin position="1"/>
        <end position="118"/>
    </location>
</feature>
<keyword evidence="4" id="KW-0808">Transferase</keyword>
<dbReference type="CDD" id="cd00130">
    <property type="entry name" value="PAS"/>
    <property type="match status" value="1"/>
</dbReference>
<dbReference type="InterPro" id="IPR005467">
    <property type="entry name" value="His_kinase_dom"/>
</dbReference>
<evidence type="ECO:0000256" key="4">
    <source>
        <dbReference type="ARBA" id="ARBA00022679"/>
    </source>
</evidence>
<dbReference type="InterPro" id="IPR001789">
    <property type="entry name" value="Sig_transdc_resp-reg_receiver"/>
</dbReference>
<keyword evidence="7" id="KW-0175">Coiled coil</keyword>
<evidence type="ECO:0000256" key="1">
    <source>
        <dbReference type="ARBA" id="ARBA00000085"/>
    </source>
</evidence>
<dbReference type="SUPFAM" id="SSF47384">
    <property type="entry name" value="Homodimeric domain of signal transducing histidine kinase"/>
    <property type="match status" value="1"/>
</dbReference>
<dbReference type="InterPro" id="IPR011006">
    <property type="entry name" value="CheY-like_superfamily"/>
</dbReference>
<dbReference type="InterPro" id="IPR036097">
    <property type="entry name" value="HisK_dim/P_sf"/>
</dbReference>
<dbReference type="RefSeq" id="WP_111001026.1">
    <property type="nucleotide sequence ID" value="NZ_QKTW01000030.1"/>
</dbReference>
<dbReference type="Gene3D" id="3.30.450.20">
    <property type="entry name" value="PAS domain"/>
    <property type="match status" value="1"/>
</dbReference>
<dbReference type="PROSITE" id="PS50110">
    <property type="entry name" value="RESPONSE_REGULATORY"/>
    <property type="match status" value="1"/>
</dbReference>
<dbReference type="EMBL" id="QKTW01000030">
    <property type="protein sequence ID" value="PZF70825.1"/>
    <property type="molecule type" value="Genomic_DNA"/>
</dbReference>
<protein>
    <recommendedName>
        <fullName evidence="2">histidine kinase</fullName>
        <ecNumber evidence="2">2.7.13.3</ecNumber>
    </recommendedName>
</protein>
<evidence type="ECO:0000313" key="11">
    <source>
        <dbReference type="Proteomes" id="UP000248745"/>
    </source>
</evidence>
<dbReference type="SMART" id="SM00388">
    <property type="entry name" value="HisKA"/>
    <property type="match status" value="1"/>
</dbReference>
<keyword evidence="5 10" id="KW-0418">Kinase</keyword>
<comment type="catalytic activity">
    <reaction evidence="1">
        <text>ATP + protein L-histidine = ADP + protein N-phospho-L-histidine.</text>
        <dbReference type="EC" id="2.7.13.3"/>
    </reaction>
</comment>